<dbReference type="Pfam" id="PF06964">
    <property type="entry name" value="Alpha-L-AF_C"/>
    <property type="match status" value="1"/>
</dbReference>
<dbReference type="GeneID" id="59344775"/>
<dbReference type="SMART" id="SM00813">
    <property type="entry name" value="Alpha-L-AF_C"/>
    <property type="match status" value="1"/>
</dbReference>
<evidence type="ECO:0000313" key="3">
    <source>
        <dbReference type="EMBL" id="KAF7307532.1"/>
    </source>
</evidence>
<dbReference type="OrthoDB" id="406864at2759"/>
<dbReference type="PANTHER" id="PTHR31776">
    <property type="entry name" value="ALPHA-L-ARABINOFURANOSIDASE 1"/>
    <property type="match status" value="1"/>
</dbReference>
<feature type="domain" description="Alpha-L-arabinofuranosidase C-terminal" evidence="2">
    <location>
        <begin position="206"/>
        <end position="417"/>
    </location>
</feature>
<proteinExistence type="predicted"/>
<reference evidence="3" key="1">
    <citation type="submission" date="2020-05" db="EMBL/GenBank/DDBJ databases">
        <title>Mycena genomes resolve the evolution of fungal bioluminescence.</title>
        <authorList>
            <person name="Tsai I.J."/>
        </authorList>
    </citation>
    <scope>NUCLEOTIDE SEQUENCE</scope>
    <source>
        <strain evidence="3">171206Taipei</strain>
    </source>
</reference>
<gene>
    <name evidence="3" type="ORF">MIND_00548000</name>
</gene>
<evidence type="ECO:0000313" key="4">
    <source>
        <dbReference type="Proteomes" id="UP000636479"/>
    </source>
</evidence>
<dbReference type="GO" id="GO:0046556">
    <property type="term" value="F:alpha-L-arabinofuranosidase activity"/>
    <property type="evidence" value="ECO:0007669"/>
    <property type="project" value="InterPro"/>
</dbReference>
<sequence>MANYTSYFRRIVTFQRQTLPMGRNSPCLQELLNHLQAHIPKVVLAPIVYSGDEIKISSKPNDMLHIAGTLLQLLLQSTTQRPGKFWQRCYYVLPLNIPKKDTSSFLVFLLSYSATVDLHEYSFLGDQEQRSGSRFCLFPELLTHPGLPMKARRHRLLHKCPPTKKSMFPLSPATIGFHEYSSPSWFTNNSFMFDDYPRNGTQFFVGEYACTSTNDTNTLGDLPSGRLAYPTLEGSAAEAAFMTGMERNSDVVFASAFFFSAQQMPRAFNTSATSSGRQISSLTMPAGSSSQRHTTFNRLMFSLNKGTHVLSTTPAPSPDTAPLFWVASYHNETDVVFLKVSNTGLTDLVAHVFLSTPATSLFVSAVSLSSPALSQDPVSGQFNVSNTLDKPNQIIPVSSSFAFQFNDKFNYTFPATSITVQSFTVGEGVVQT</sequence>
<dbReference type="InterPro" id="IPR013780">
    <property type="entry name" value="Glyco_hydro_b"/>
</dbReference>
<dbReference type="AlphaFoldDB" id="A0A8H6W7C2"/>
<dbReference type="InterPro" id="IPR010720">
    <property type="entry name" value="Alpha-L-AF_C"/>
</dbReference>
<name>A0A8H6W7C2_9AGAR</name>
<accession>A0A8H6W7C2</accession>
<dbReference type="RefSeq" id="XP_037222551.1">
    <property type="nucleotide sequence ID" value="XM_037362259.1"/>
</dbReference>
<dbReference type="EMBL" id="JACAZF010000004">
    <property type="protein sequence ID" value="KAF7307532.1"/>
    <property type="molecule type" value="Genomic_DNA"/>
</dbReference>
<dbReference type="PANTHER" id="PTHR31776:SF0">
    <property type="entry name" value="ALPHA-L-ARABINOFURANOSIDASE 1"/>
    <property type="match status" value="1"/>
</dbReference>
<organism evidence="3 4">
    <name type="scientific">Mycena indigotica</name>
    <dbReference type="NCBI Taxonomy" id="2126181"/>
    <lineage>
        <taxon>Eukaryota</taxon>
        <taxon>Fungi</taxon>
        <taxon>Dikarya</taxon>
        <taxon>Basidiomycota</taxon>
        <taxon>Agaricomycotina</taxon>
        <taxon>Agaricomycetes</taxon>
        <taxon>Agaricomycetidae</taxon>
        <taxon>Agaricales</taxon>
        <taxon>Marasmiineae</taxon>
        <taxon>Mycenaceae</taxon>
        <taxon>Mycena</taxon>
    </lineage>
</organism>
<comment type="caution">
    <text evidence="3">The sequence shown here is derived from an EMBL/GenBank/DDBJ whole genome shotgun (WGS) entry which is preliminary data.</text>
</comment>
<keyword evidence="4" id="KW-1185">Reference proteome</keyword>
<dbReference type="GO" id="GO:0046373">
    <property type="term" value="P:L-arabinose metabolic process"/>
    <property type="evidence" value="ECO:0007669"/>
    <property type="project" value="InterPro"/>
</dbReference>
<evidence type="ECO:0000259" key="2">
    <source>
        <dbReference type="SMART" id="SM00813"/>
    </source>
</evidence>
<dbReference type="Proteomes" id="UP000636479">
    <property type="component" value="Unassembled WGS sequence"/>
</dbReference>
<dbReference type="InterPro" id="IPR051563">
    <property type="entry name" value="Glycosyl_Hydrolase_51"/>
</dbReference>
<evidence type="ECO:0000256" key="1">
    <source>
        <dbReference type="ARBA" id="ARBA00023180"/>
    </source>
</evidence>
<keyword evidence="1" id="KW-0325">Glycoprotein</keyword>
<protein>
    <submittedName>
        <fullName evidence="3">Glycoside hydrolase family 51 protein</fullName>
    </submittedName>
</protein>
<keyword evidence="3" id="KW-0378">Hydrolase</keyword>
<dbReference type="Gene3D" id="2.60.40.1180">
    <property type="entry name" value="Golgi alpha-mannosidase II"/>
    <property type="match status" value="1"/>
</dbReference>